<dbReference type="RefSeq" id="WP_339111359.1">
    <property type="nucleotide sequence ID" value="NZ_LN887216.1"/>
</dbReference>
<evidence type="ECO:0000256" key="1">
    <source>
        <dbReference type="SAM" id="Coils"/>
    </source>
</evidence>
<proteinExistence type="predicted"/>
<dbReference type="AlphaFoldDB" id="A0A0U5K8M9"/>
<evidence type="ECO:0000313" key="2">
    <source>
        <dbReference type="EMBL" id="CUR36500.1"/>
    </source>
</evidence>
<protein>
    <submittedName>
        <fullName evidence="2">Uncharacterized protein</fullName>
    </submittedName>
</protein>
<gene>
    <name evidence="2" type="ORF">LRLP16767_LRPG3B_00292</name>
</gene>
<sequence>MDNLKVEANDVIAEYREKNSQLEFDNTVLRLQVKKLQNKISELTTSKKNDVKKANK</sequence>
<organism evidence="2">
    <name type="scientific">Limosilactobacillus reuteri</name>
    <name type="common">Lactobacillus reuteri</name>
    <dbReference type="NCBI Taxonomy" id="1598"/>
    <lineage>
        <taxon>Bacteria</taxon>
        <taxon>Bacillati</taxon>
        <taxon>Bacillota</taxon>
        <taxon>Bacilli</taxon>
        <taxon>Lactobacillales</taxon>
        <taxon>Lactobacillaceae</taxon>
        <taxon>Limosilactobacillus</taxon>
    </lineage>
</organism>
<dbReference type="EMBL" id="LN887216">
    <property type="protein sequence ID" value="CUR36500.1"/>
    <property type="molecule type" value="Genomic_DNA"/>
</dbReference>
<accession>A0A0U5K8M9</accession>
<feature type="coiled-coil region" evidence="1">
    <location>
        <begin position="1"/>
        <end position="46"/>
    </location>
</feature>
<name>A0A0U5K8M9_LIMRT</name>
<reference evidence="2" key="1">
    <citation type="submission" date="2015-10" db="EMBL/GenBank/DDBJ databases">
        <authorList>
            <person name="Gilbert D.G."/>
        </authorList>
    </citation>
    <scope>NUCLEOTIDE SEQUENCE</scope>
    <source>
        <strain evidence="2">Pg-3b</strain>
    </source>
</reference>
<keyword evidence="1" id="KW-0175">Coiled coil</keyword>